<protein>
    <recommendedName>
        <fullName evidence="9">Large-conductance mechanosensitive channel</fullName>
    </recommendedName>
</protein>
<dbReference type="EMBL" id="CP071182">
    <property type="protein sequence ID" value="QSO45728.1"/>
    <property type="molecule type" value="Genomic_DNA"/>
</dbReference>
<dbReference type="SUPFAM" id="SSF81330">
    <property type="entry name" value="Gated mechanosensitive channel"/>
    <property type="match status" value="1"/>
</dbReference>
<evidence type="ECO:0000256" key="9">
    <source>
        <dbReference type="HAMAP-Rule" id="MF_00115"/>
    </source>
</evidence>
<proteinExistence type="inferred from homology"/>
<evidence type="ECO:0000313" key="10">
    <source>
        <dbReference type="EMBL" id="QSO45728.1"/>
    </source>
</evidence>
<evidence type="ECO:0000256" key="1">
    <source>
        <dbReference type="ARBA" id="ARBA00004141"/>
    </source>
</evidence>
<keyword evidence="5 9" id="KW-1133">Transmembrane helix</keyword>
<name>A0A9X7VXS3_9BACL</name>
<dbReference type="Gene3D" id="1.10.1200.120">
    <property type="entry name" value="Large-conductance mechanosensitive channel, MscL, domain 1"/>
    <property type="match status" value="1"/>
</dbReference>
<dbReference type="Pfam" id="PF01741">
    <property type="entry name" value="MscL"/>
    <property type="match status" value="1"/>
</dbReference>
<dbReference type="NCBIfam" id="TIGR00220">
    <property type="entry name" value="mscL"/>
    <property type="match status" value="1"/>
</dbReference>
<comment type="function">
    <text evidence="9">Channel that opens in response to stretch forces in the membrane lipid bilayer. May participate in the regulation of osmotic pressure changes within the cell.</text>
</comment>
<organism evidence="10 11">
    <name type="scientific">Alicyclobacillus mengziensis</name>
    <dbReference type="NCBI Taxonomy" id="2931921"/>
    <lineage>
        <taxon>Bacteria</taxon>
        <taxon>Bacillati</taxon>
        <taxon>Bacillota</taxon>
        <taxon>Bacilli</taxon>
        <taxon>Bacillales</taxon>
        <taxon>Alicyclobacillaceae</taxon>
        <taxon>Alicyclobacillus</taxon>
    </lineage>
</organism>
<evidence type="ECO:0000256" key="2">
    <source>
        <dbReference type="ARBA" id="ARBA00022448"/>
    </source>
</evidence>
<keyword evidence="2 9" id="KW-0813">Transport</keyword>
<dbReference type="RefSeq" id="WP_206655097.1">
    <property type="nucleotide sequence ID" value="NZ_CP071182.1"/>
</dbReference>
<keyword evidence="6 9" id="KW-0406">Ion transport</keyword>
<reference evidence="10 11" key="1">
    <citation type="submission" date="2021-02" db="EMBL/GenBank/DDBJ databases">
        <title>Alicyclobacillus curvatus sp. nov. and Alicyclobacillus mengziensis sp. nov., two acidophilic bacteria isolated from acid mine drainage.</title>
        <authorList>
            <person name="Huang Y."/>
        </authorList>
    </citation>
    <scope>NUCLEOTIDE SEQUENCE [LARGE SCALE GENOMIC DNA]</scope>
    <source>
        <strain evidence="10 11">S30H14</strain>
    </source>
</reference>
<comment type="similarity">
    <text evidence="9">Belongs to the MscL family.</text>
</comment>
<comment type="subunit">
    <text evidence="9">Homopentamer.</text>
</comment>
<dbReference type="Proteomes" id="UP000663505">
    <property type="component" value="Chromosome"/>
</dbReference>
<keyword evidence="11" id="KW-1185">Reference proteome</keyword>
<dbReference type="KEGG" id="afx:JZ786_14345"/>
<dbReference type="HAMAP" id="MF_00115">
    <property type="entry name" value="MscL"/>
    <property type="match status" value="1"/>
</dbReference>
<accession>A0A9X7VXS3</accession>
<comment type="subcellular location">
    <subcellularLocation>
        <location evidence="9">Cell membrane</location>
        <topology evidence="9">Multi-pass membrane protein</topology>
    </subcellularLocation>
    <subcellularLocation>
        <location evidence="1">Membrane</location>
        <topology evidence="1">Multi-pass membrane protein</topology>
    </subcellularLocation>
</comment>
<dbReference type="GO" id="GO:0005886">
    <property type="term" value="C:plasma membrane"/>
    <property type="evidence" value="ECO:0007669"/>
    <property type="project" value="UniProtKB-SubCell"/>
</dbReference>
<keyword evidence="4 9" id="KW-0812">Transmembrane</keyword>
<sequence length="138" mass="15395">MIDNFKKFIVSSNVLDWAIGIVVGTAFGKIVYSFINDIVMPPVGLLLGKVDFRDLFINLSNKHYASLPQAKEAGAPTINYGVFLSTVVDFLVLSFVVYVVVTQLTKWYSEPMKECPYCTSQIPVRAIRCPKCTAHLEV</sequence>
<dbReference type="PANTHER" id="PTHR30266">
    <property type="entry name" value="MECHANOSENSITIVE CHANNEL MSCL"/>
    <property type="match status" value="1"/>
</dbReference>
<feature type="transmembrane region" description="Helical" evidence="9">
    <location>
        <begin position="14"/>
        <end position="35"/>
    </location>
</feature>
<keyword evidence="7 9" id="KW-0472">Membrane</keyword>
<evidence type="ECO:0000256" key="8">
    <source>
        <dbReference type="ARBA" id="ARBA00023303"/>
    </source>
</evidence>
<keyword evidence="8 9" id="KW-0407">Ion channel</keyword>
<keyword evidence="3 9" id="KW-1003">Cell membrane</keyword>
<evidence type="ECO:0000256" key="5">
    <source>
        <dbReference type="ARBA" id="ARBA00022989"/>
    </source>
</evidence>
<gene>
    <name evidence="9 10" type="primary">mscL</name>
    <name evidence="10" type="ORF">JZ786_14345</name>
</gene>
<evidence type="ECO:0000313" key="11">
    <source>
        <dbReference type="Proteomes" id="UP000663505"/>
    </source>
</evidence>
<dbReference type="GO" id="GO:0008381">
    <property type="term" value="F:mechanosensitive monoatomic ion channel activity"/>
    <property type="evidence" value="ECO:0007669"/>
    <property type="project" value="UniProtKB-UniRule"/>
</dbReference>
<evidence type="ECO:0000256" key="3">
    <source>
        <dbReference type="ARBA" id="ARBA00022475"/>
    </source>
</evidence>
<dbReference type="InterPro" id="IPR036019">
    <property type="entry name" value="MscL_channel"/>
</dbReference>
<dbReference type="AlphaFoldDB" id="A0A9X7VXS3"/>
<dbReference type="InterPro" id="IPR001185">
    <property type="entry name" value="MS_channel"/>
</dbReference>
<dbReference type="PANTHER" id="PTHR30266:SF2">
    <property type="entry name" value="LARGE-CONDUCTANCE MECHANOSENSITIVE CHANNEL"/>
    <property type="match status" value="1"/>
</dbReference>
<feature type="transmembrane region" description="Helical" evidence="9">
    <location>
        <begin position="78"/>
        <end position="101"/>
    </location>
</feature>
<dbReference type="InterPro" id="IPR037673">
    <property type="entry name" value="MSC/AndL"/>
</dbReference>
<evidence type="ECO:0000256" key="7">
    <source>
        <dbReference type="ARBA" id="ARBA00023136"/>
    </source>
</evidence>
<evidence type="ECO:0000256" key="4">
    <source>
        <dbReference type="ARBA" id="ARBA00022692"/>
    </source>
</evidence>
<evidence type="ECO:0000256" key="6">
    <source>
        <dbReference type="ARBA" id="ARBA00023065"/>
    </source>
</evidence>